<evidence type="ECO:0000259" key="1">
    <source>
        <dbReference type="Pfam" id="PF00149"/>
    </source>
</evidence>
<reference evidence="2 3" key="1">
    <citation type="submission" date="2016-10" db="EMBL/GenBank/DDBJ databases">
        <authorList>
            <person name="de Groot N.N."/>
        </authorList>
    </citation>
    <scope>NUCLEOTIDE SEQUENCE [LARGE SCALE GENOMIC DNA]</scope>
    <source>
        <strain evidence="2 3">DSM 9236</strain>
    </source>
</reference>
<dbReference type="GO" id="GO:0016787">
    <property type="term" value="F:hydrolase activity"/>
    <property type="evidence" value="ECO:0007669"/>
    <property type="project" value="InterPro"/>
</dbReference>
<accession>A0A1I2D5F2</accession>
<evidence type="ECO:0000313" key="3">
    <source>
        <dbReference type="Proteomes" id="UP000198896"/>
    </source>
</evidence>
<dbReference type="EMBL" id="FONL01000017">
    <property type="protein sequence ID" value="SFE75725.1"/>
    <property type="molecule type" value="Genomic_DNA"/>
</dbReference>
<name>A0A1I2D5F2_9FIRM</name>
<dbReference type="AlphaFoldDB" id="A0A1I2D5F2"/>
<dbReference type="STRING" id="1123323.SAMN05216245_11712"/>
<dbReference type="Proteomes" id="UP000198896">
    <property type="component" value="Unassembled WGS sequence"/>
</dbReference>
<dbReference type="SUPFAM" id="SSF56300">
    <property type="entry name" value="Metallo-dependent phosphatases"/>
    <property type="match status" value="1"/>
</dbReference>
<feature type="domain" description="Calcineurin-like phosphoesterase" evidence="1">
    <location>
        <begin position="2"/>
        <end position="136"/>
    </location>
</feature>
<sequence>MIFFTSDLHFYHEKIIRHCNRPFKNVDMMNEKLIANWNNIVAPDDEVYILGDVTMEGPEKAFAMLSQLKGVKYLIRGNHDRFADNEAWQQYSWVFRWVKDYHEPVWNSQKFVLFHYPVEEWADYYKGAIHLHGHQHNKAIYNYQQKQAGINRYDVGVDANGFAPVSLDTIMVFFK</sequence>
<evidence type="ECO:0000313" key="2">
    <source>
        <dbReference type="EMBL" id="SFE75725.1"/>
    </source>
</evidence>
<keyword evidence="3" id="KW-1185">Reference proteome</keyword>
<proteinExistence type="predicted"/>
<organism evidence="2 3">
    <name type="scientific">Succiniclasticum ruminis DSM 9236</name>
    <dbReference type="NCBI Taxonomy" id="1123323"/>
    <lineage>
        <taxon>Bacteria</taxon>
        <taxon>Bacillati</taxon>
        <taxon>Bacillota</taxon>
        <taxon>Negativicutes</taxon>
        <taxon>Acidaminococcales</taxon>
        <taxon>Acidaminococcaceae</taxon>
        <taxon>Succiniclasticum</taxon>
    </lineage>
</organism>
<dbReference type="Gene3D" id="3.60.21.10">
    <property type="match status" value="1"/>
</dbReference>
<gene>
    <name evidence="2" type="ORF">SAMN05216245_11712</name>
</gene>
<dbReference type="RefSeq" id="WP_093914055.1">
    <property type="nucleotide sequence ID" value="NZ_FONL01000017.1"/>
</dbReference>
<dbReference type="OrthoDB" id="5380073at2"/>
<dbReference type="InterPro" id="IPR004843">
    <property type="entry name" value="Calcineurin-like_PHP"/>
</dbReference>
<dbReference type="Pfam" id="PF00149">
    <property type="entry name" value="Metallophos"/>
    <property type="match status" value="1"/>
</dbReference>
<dbReference type="InterPro" id="IPR029052">
    <property type="entry name" value="Metallo-depent_PP-like"/>
</dbReference>
<protein>
    <submittedName>
        <fullName evidence="2">Calcineurin-like phosphoesterase superfamily protein</fullName>
    </submittedName>
</protein>